<keyword evidence="2 3" id="KW-0040">ANK repeat</keyword>
<reference evidence="4 5" key="1">
    <citation type="submission" date="2016-10" db="EMBL/GenBank/DDBJ databases">
        <authorList>
            <person name="de Groot N.N."/>
        </authorList>
    </citation>
    <scope>NUCLEOTIDE SEQUENCE [LARGE SCALE GENOMIC DNA]</scope>
    <source>
        <strain evidence="4 5">DSM 46701</strain>
    </source>
</reference>
<dbReference type="InterPro" id="IPR036770">
    <property type="entry name" value="Ankyrin_rpt-contain_sf"/>
</dbReference>
<dbReference type="Gene3D" id="1.25.40.20">
    <property type="entry name" value="Ankyrin repeat-containing domain"/>
    <property type="match status" value="1"/>
</dbReference>
<proteinExistence type="predicted"/>
<protein>
    <submittedName>
        <fullName evidence="4">Ankyrin repeat-containing protein</fullName>
    </submittedName>
</protein>
<gene>
    <name evidence="4" type="ORF">SAMN05444955_104157</name>
</gene>
<dbReference type="PRINTS" id="PR01415">
    <property type="entry name" value="ANKYRIN"/>
</dbReference>
<dbReference type="OrthoDB" id="5622506at2"/>
<dbReference type="EMBL" id="FOCQ01000004">
    <property type="protein sequence ID" value="SEM99390.1"/>
    <property type="molecule type" value="Genomic_DNA"/>
</dbReference>
<dbReference type="SMART" id="SM00248">
    <property type="entry name" value="ANK"/>
    <property type="match status" value="3"/>
</dbReference>
<evidence type="ECO:0000313" key="4">
    <source>
        <dbReference type="EMBL" id="SEM99390.1"/>
    </source>
</evidence>
<name>A0A1H8CWL7_9BACL</name>
<accession>A0A1H8CWL7</accession>
<evidence type="ECO:0000256" key="1">
    <source>
        <dbReference type="ARBA" id="ARBA00022737"/>
    </source>
</evidence>
<dbReference type="Pfam" id="PF12796">
    <property type="entry name" value="Ank_2"/>
    <property type="match status" value="2"/>
</dbReference>
<dbReference type="STRING" id="1173111.SAMN05444955_104157"/>
<dbReference type="InterPro" id="IPR002110">
    <property type="entry name" value="Ankyrin_rpt"/>
</dbReference>
<keyword evidence="1" id="KW-0677">Repeat</keyword>
<feature type="repeat" description="ANK" evidence="3">
    <location>
        <begin position="161"/>
        <end position="193"/>
    </location>
</feature>
<dbReference type="SUPFAM" id="SSF48403">
    <property type="entry name" value="Ankyrin repeat"/>
    <property type="match status" value="1"/>
</dbReference>
<dbReference type="AlphaFoldDB" id="A0A1H8CWL7"/>
<evidence type="ECO:0000256" key="2">
    <source>
        <dbReference type="ARBA" id="ARBA00023043"/>
    </source>
</evidence>
<organism evidence="4 5">
    <name type="scientific">Lihuaxuella thermophila</name>
    <dbReference type="NCBI Taxonomy" id="1173111"/>
    <lineage>
        <taxon>Bacteria</taxon>
        <taxon>Bacillati</taxon>
        <taxon>Bacillota</taxon>
        <taxon>Bacilli</taxon>
        <taxon>Bacillales</taxon>
        <taxon>Thermoactinomycetaceae</taxon>
        <taxon>Lihuaxuella</taxon>
    </lineage>
</organism>
<dbReference type="RefSeq" id="WP_089966327.1">
    <property type="nucleotide sequence ID" value="NZ_FOCQ01000004.1"/>
</dbReference>
<dbReference type="PROSITE" id="PS50088">
    <property type="entry name" value="ANK_REPEAT"/>
    <property type="match status" value="3"/>
</dbReference>
<dbReference type="PROSITE" id="PS50297">
    <property type="entry name" value="ANK_REP_REGION"/>
    <property type="match status" value="3"/>
</dbReference>
<evidence type="ECO:0000313" key="5">
    <source>
        <dbReference type="Proteomes" id="UP000199695"/>
    </source>
</evidence>
<feature type="repeat" description="ANK" evidence="3">
    <location>
        <begin position="128"/>
        <end position="160"/>
    </location>
</feature>
<keyword evidence="5" id="KW-1185">Reference proteome</keyword>
<sequence length="217" mass="24267">MSRDQLLEAIRTGVLAEVKQMVQEHPQCVETGKEEKTTRVITAAYKWKKEILDELLSQRPNLTFFEAVIAGEVEKVAVFLQQHPERMNEMSRDGWTPLHLASFFGHVELVRFLLKKGADVRAISRNQMANQPLHAAIAGGVEEVALLLLKHGARVNTPQHLGYTPLHVAVLTGSTVLVKRLLEWGADPSVHTDEGKTALDLAMENGKQEVLDLLRVR</sequence>
<evidence type="ECO:0000256" key="3">
    <source>
        <dbReference type="PROSITE-ProRule" id="PRU00023"/>
    </source>
</evidence>
<dbReference type="Proteomes" id="UP000199695">
    <property type="component" value="Unassembled WGS sequence"/>
</dbReference>
<feature type="repeat" description="ANK" evidence="3">
    <location>
        <begin position="93"/>
        <end position="125"/>
    </location>
</feature>
<dbReference type="PANTHER" id="PTHR24171">
    <property type="entry name" value="ANKYRIN REPEAT DOMAIN-CONTAINING PROTEIN 39-RELATED"/>
    <property type="match status" value="1"/>
</dbReference>